<feature type="domain" description="RING-type" evidence="17">
    <location>
        <begin position="150"/>
        <end position="192"/>
    </location>
</feature>
<evidence type="ECO:0000256" key="4">
    <source>
        <dbReference type="ARBA" id="ARBA00012483"/>
    </source>
</evidence>
<evidence type="ECO:0000313" key="18">
    <source>
        <dbReference type="EMBL" id="KAJ8448458.1"/>
    </source>
</evidence>
<evidence type="ECO:0000256" key="15">
    <source>
        <dbReference type="SAM" id="MobiDB-lite"/>
    </source>
</evidence>
<dbReference type="SUPFAM" id="SSF57850">
    <property type="entry name" value="RING/U-box"/>
    <property type="match status" value="1"/>
</dbReference>
<evidence type="ECO:0000256" key="6">
    <source>
        <dbReference type="ARBA" id="ARBA00022692"/>
    </source>
</evidence>
<evidence type="ECO:0000256" key="16">
    <source>
        <dbReference type="SAM" id="Phobius"/>
    </source>
</evidence>
<dbReference type="Pfam" id="PF13639">
    <property type="entry name" value="zf-RING_2"/>
    <property type="match status" value="1"/>
</dbReference>
<evidence type="ECO:0000256" key="5">
    <source>
        <dbReference type="ARBA" id="ARBA00022679"/>
    </source>
</evidence>
<dbReference type="GO" id="GO:0016567">
    <property type="term" value="P:protein ubiquitination"/>
    <property type="evidence" value="ECO:0007669"/>
    <property type="project" value="InterPro"/>
</dbReference>
<keyword evidence="5" id="KW-0808">Transferase</keyword>
<organism evidence="18 19">
    <name type="scientific">Carnegiea gigantea</name>
    <dbReference type="NCBI Taxonomy" id="171969"/>
    <lineage>
        <taxon>Eukaryota</taxon>
        <taxon>Viridiplantae</taxon>
        <taxon>Streptophyta</taxon>
        <taxon>Embryophyta</taxon>
        <taxon>Tracheophyta</taxon>
        <taxon>Spermatophyta</taxon>
        <taxon>Magnoliopsida</taxon>
        <taxon>eudicotyledons</taxon>
        <taxon>Gunneridae</taxon>
        <taxon>Pentapetalae</taxon>
        <taxon>Caryophyllales</taxon>
        <taxon>Cactineae</taxon>
        <taxon>Cactaceae</taxon>
        <taxon>Cactoideae</taxon>
        <taxon>Echinocereeae</taxon>
        <taxon>Carnegiea</taxon>
    </lineage>
</organism>
<evidence type="ECO:0000259" key="17">
    <source>
        <dbReference type="PROSITE" id="PS50089"/>
    </source>
</evidence>
<comment type="similarity">
    <text evidence="13">Belongs to the RING-type zinc finger family. ATL subfamily.</text>
</comment>
<dbReference type="EMBL" id="JAKOGI010000030">
    <property type="protein sequence ID" value="KAJ8448458.1"/>
    <property type="molecule type" value="Genomic_DNA"/>
</dbReference>
<dbReference type="PANTHER" id="PTHR46913">
    <property type="entry name" value="RING-H2 FINGER PROTEIN ATL16"/>
    <property type="match status" value="1"/>
</dbReference>
<dbReference type="GO" id="GO:0016020">
    <property type="term" value="C:membrane"/>
    <property type="evidence" value="ECO:0007669"/>
    <property type="project" value="UniProtKB-SubCell"/>
</dbReference>
<evidence type="ECO:0000256" key="3">
    <source>
        <dbReference type="ARBA" id="ARBA00004906"/>
    </source>
</evidence>
<accession>A0A9Q1KT79</accession>
<evidence type="ECO:0000256" key="7">
    <source>
        <dbReference type="ARBA" id="ARBA00022723"/>
    </source>
</evidence>
<sequence length="378" mass="41894">MGTVENPKTWAPYMNTKDCTQGFCSLSCPQWCYLVFPPPPPFAVLHDHDESQSGWNFSPVVIAIIGVLASAFLLVSYYALITKYCGNSVSTRADNNQHSHEGLEEEDQNRDTSHHEPWLMSTNGLDEAVIKAITLVKYKKGDGLVGSSMCSICLGEILEDDTLRLLPKCSHAFHVACIDTWLKSHSNCPLCRANIVSTFAHPSSPPQLVVDIANQPHDHQNQLGNGETRSSEEGREMGLLEQVSANSPKGPFRAFSDLGDIGLREIIVTDAGDHGSVGGQTMRRSISMDHPRETHHSVSEILRFDRGEAFQVDNCQVQDQYLKEATSESSKASVIPSAKFLLCKHGRVSNAAIHVYLHRYRLERKGTQHLMRILQLGC</sequence>
<dbReference type="PANTHER" id="PTHR46913:SF22">
    <property type="entry name" value="RING-TYPE E3 UBIQUITIN TRANSFERASE"/>
    <property type="match status" value="1"/>
</dbReference>
<feature type="region of interest" description="Disordered" evidence="15">
    <location>
        <begin position="95"/>
        <end position="117"/>
    </location>
</feature>
<evidence type="ECO:0000256" key="10">
    <source>
        <dbReference type="ARBA" id="ARBA00022833"/>
    </source>
</evidence>
<gene>
    <name evidence="18" type="ORF">Cgig2_022086</name>
</gene>
<keyword evidence="8 14" id="KW-0863">Zinc-finger</keyword>
<dbReference type="InterPro" id="IPR013083">
    <property type="entry name" value="Znf_RING/FYVE/PHD"/>
</dbReference>
<evidence type="ECO:0000256" key="9">
    <source>
        <dbReference type="ARBA" id="ARBA00022786"/>
    </source>
</evidence>
<dbReference type="PROSITE" id="PS50089">
    <property type="entry name" value="ZF_RING_2"/>
    <property type="match status" value="1"/>
</dbReference>
<keyword evidence="7" id="KW-0479">Metal-binding</keyword>
<comment type="pathway">
    <text evidence="3">Protein modification; protein ubiquitination.</text>
</comment>
<protein>
    <recommendedName>
        <fullName evidence="4">RING-type E3 ubiquitin transferase</fullName>
        <ecNumber evidence="4">2.3.2.27</ecNumber>
    </recommendedName>
</protein>
<dbReference type="OrthoDB" id="9984778at2759"/>
<dbReference type="FunFam" id="3.30.40.10:FF:000187">
    <property type="entry name" value="E3 ubiquitin-protein ligase ATL6"/>
    <property type="match status" value="1"/>
</dbReference>
<keyword evidence="6 16" id="KW-0812">Transmembrane</keyword>
<name>A0A9Q1KT79_9CARY</name>
<evidence type="ECO:0000256" key="11">
    <source>
        <dbReference type="ARBA" id="ARBA00022989"/>
    </source>
</evidence>
<dbReference type="Proteomes" id="UP001153076">
    <property type="component" value="Unassembled WGS sequence"/>
</dbReference>
<dbReference type="GO" id="GO:0061630">
    <property type="term" value="F:ubiquitin protein ligase activity"/>
    <property type="evidence" value="ECO:0007669"/>
    <property type="project" value="UniProtKB-EC"/>
</dbReference>
<evidence type="ECO:0000313" key="19">
    <source>
        <dbReference type="Proteomes" id="UP001153076"/>
    </source>
</evidence>
<dbReference type="InterPro" id="IPR001841">
    <property type="entry name" value="Znf_RING"/>
</dbReference>
<keyword evidence="12 16" id="KW-0472">Membrane</keyword>
<evidence type="ECO:0000256" key="14">
    <source>
        <dbReference type="PROSITE-ProRule" id="PRU00175"/>
    </source>
</evidence>
<dbReference type="AlphaFoldDB" id="A0A9Q1KT79"/>
<dbReference type="EC" id="2.3.2.27" evidence="4"/>
<keyword evidence="10" id="KW-0862">Zinc</keyword>
<dbReference type="GO" id="GO:0008270">
    <property type="term" value="F:zinc ion binding"/>
    <property type="evidence" value="ECO:0007669"/>
    <property type="project" value="UniProtKB-KW"/>
</dbReference>
<dbReference type="SMART" id="SM01197">
    <property type="entry name" value="FANCL_C"/>
    <property type="match status" value="1"/>
</dbReference>
<comment type="caution">
    <text evidence="18">The sequence shown here is derived from an EMBL/GenBank/DDBJ whole genome shotgun (WGS) entry which is preliminary data.</text>
</comment>
<comment type="catalytic activity">
    <reaction evidence="1">
        <text>S-ubiquitinyl-[E2 ubiquitin-conjugating enzyme]-L-cysteine + [acceptor protein]-L-lysine = [E2 ubiquitin-conjugating enzyme]-L-cysteine + N(6)-ubiquitinyl-[acceptor protein]-L-lysine.</text>
        <dbReference type="EC" id="2.3.2.27"/>
    </reaction>
</comment>
<comment type="subcellular location">
    <subcellularLocation>
        <location evidence="2">Membrane</location>
        <topology evidence="2">Single-pass membrane protein</topology>
    </subcellularLocation>
</comment>
<feature type="transmembrane region" description="Helical" evidence="16">
    <location>
        <begin position="60"/>
        <end position="80"/>
    </location>
</feature>
<dbReference type="Gene3D" id="3.30.40.10">
    <property type="entry name" value="Zinc/RING finger domain, C3HC4 (zinc finger)"/>
    <property type="match status" value="1"/>
</dbReference>
<proteinExistence type="inferred from homology"/>
<reference evidence="18" key="1">
    <citation type="submission" date="2022-04" db="EMBL/GenBank/DDBJ databases">
        <title>Carnegiea gigantea Genome sequencing and assembly v2.</title>
        <authorList>
            <person name="Copetti D."/>
            <person name="Sanderson M.J."/>
            <person name="Burquez A."/>
            <person name="Wojciechowski M.F."/>
        </authorList>
    </citation>
    <scope>NUCLEOTIDE SEQUENCE</scope>
    <source>
        <strain evidence="18">SGP5-SGP5p</strain>
        <tissue evidence="18">Aerial part</tissue>
    </source>
</reference>
<evidence type="ECO:0000256" key="13">
    <source>
        <dbReference type="ARBA" id="ARBA00024209"/>
    </source>
</evidence>
<keyword evidence="9" id="KW-0833">Ubl conjugation pathway</keyword>
<dbReference type="SMART" id="SM00184">
    <property type="entry name" value="RING"/>
    <property type="match status" value="1"/>
</dbReference>
<evidence type="ECO:0000256" key="8">
    <source>
        <dbReference type="ARBA" id="ARBA00022771"/>
    </source>
</evidence>
<evidence type="ECO:0000256" key="12">
    <source>
        <dbReference type="ARBA" id="ARBA00023136"/>
    </source>
</evidence>
<dbReference type="InterPro" id="IPR044600">
    <property type="entry name" value="ATL1/ATL16-like"/>
</dbReference>
<keyword evidence="11 16" id="KW-1133">Transmembrane helix</keyword>
<evidence type="ECO:0000256" key="2">
    <source>
        <dbReference type="ARBA" id="ARBA00004167"/>
    </source>
</evidence>
<dbReference type="CDD" id="cd16461">
    <property type="entry name" value="RING-H2_EL5-like"/>
    <property type="match status" value="1"/>
</dbReference>
<evidence type="ECO:0000256" key="1">
    <source>
        <dbReference type="ARBA" id="ARBA00000900"/>
    </source>
</evidence>
<keyword evidence="19" id="KW-1185">Reference proteome</keyword>